<name>A0A317W348_9EURO</name>
<comment type="caution">
    <text evidence="3">The sequence shown here is derived from an EMBL/GenBank/DDBJ whole genome shotgun (WGS) entry which is preliminary data.</text>
</comment>
<keyword evidence="2" id="KW-0460">Magnesium</keyword>
<keyword evidence="4" id="KW-1185">Reference proteome</keyword>
<dbReference type="Proteomes" id="UP000247233">
    <property type="component" value="Unassembled WGS sequence"/>
</dbReference>
<keyword evidence="3" id="KW-0808">Transferase</keyword>
<dbReference type="GO" id="GO:0008168">
    <property type="term" value="F:methyltransferase activity"/>
    <property type="evidence" value="ECO:0007669"/>
    <property type="project" value="UniProtKB-KW"/>
</dbReference>
<dbReference type="InterPro" id="IPR029063">
    <property type="entry name" value="SAM-dependent_MTases_sf"/>
</dbReference>
<evidence type="ECO:0000313" key="3">
    <source>
        <dbReference type="EMBL" id="PWY79692.1"/>
    </source>
</evidence>
<dbReference type="InterPro" id="IPR005299">
    <property type="entry name" value="MeTrfase_7"/>
</dbReference>
<dbReference type="AlphaFoldDB" id="A0A317W348"/>
<dbReference type="GO" id="GO:0046872">
    <property type="term" value="F:metal ion binding"/>
    <property type="evidence" value="ECO:0007669"/>
    <property type="project" value="UniProtKB-KW"/>
</dbReference>
<evidence type="ECO:0000256" key="1">
    <source>
        <dbReference type="ARBA" id="ARBA00022723"/>
    </source>
</evidence>
<dbReference type="Pfam" id="PF03492">
    <property type="entry name" value="Methyltransf_7"/>
    <property type="match status" value="1"/>
</dbReference>
<evidence type="ECO:0000256" key="2">
    <source>
        <dbReference type="ARBA" id="ARBA00022842"/>
    </source>
</evidence>
<dbReference type="SUPFAM" id="SSF53335">
    <property type="entry name" value="S-adenosyl-L-methionine-dependent methyltransferases"/>
    <property type="match status" value="1"/>
</dbReference>
<organism evidence="3 4">
    <name type="scientific">Aspergillus heteromorphus CBS 117.55</name>
    <dbReference type="NCBI Taxonomy" id="1448321"/>
    <lineage>
        <taxon>Eukaryota</taxon>
        <taxon>Fungi</taxon>
        <taxon>Dikarya</taxon>
        <taxon>Ascomycota</taxon>
        <taxon>Pezizomycotina</taxon>
        <taxon>Eurotiomycetes</taxon>
        <taxon>Eurotiomycetidae</taxon>
        <taxon>Eurotiales</taxon>
        <taxon>Aspergillaceae</taxon>
        <taxon>Aspergillus</taxon>
        <taxon>Aspergillus subgen. Circumdati</taxon>
    </lineage>
</organism>
<proteinExistence type="predicted"/>
<dbReference type="InterPro" id="IPR042086">
    <property type="entry name" value="MeTrfase_capping"/>
</dbReference>
<dbReference type="Gene3D" id="1.10.1200.270">
    <property type="entry name" value="Methyltransferase, alpha-helical capping domain"/>
    <property type="match status" value="1"/>
</dbReference>
<keyword evidence="3" id="KW-0489">Methyltransferase</keyword>
<accession>A0A317W348</accession>
<sequence>MAPTELVNDVPMQGDGFYSSNSGLQRAAMLEALPLLAAAAAKTKVSSRAFTAIEYGSAHGSNSYHPFSTILESLPTPPEEAHIIFNDRPVNDFVTLSKNLNNMTFPLPATSTLLTSMAPKSFYSAVAPSGSIDIGFSLAALHHLDQVTPVPDGVMPPHEERQAEFRAQAHTDLRVFLGHRAREIVPGGSLVLSFVGDASCGEENYTGPVDACRTALIDMLGAGLLPPNIVSAFEVPTYNRTLGDVRKSLAEVSGQWAVEEVFERRVLHPAVKELRERKERGEEGASEWYADTVADWLMAVVSGYFVKAVVYLGLRDKVDELLEEWVRRTRKVFLEKHRDEEVYCWFVYGRLTRL</sequence>
<dbReference type="GeneID" id="37069400"/>
<evidence type="ECO:0000313" key="4">
    <source>
        <dbReference type="Proteomes" id="UP000247233"/>
    </source>
</evidence>
<gene>
    <name evidence="3" type="ORF">BO70DRAFT_407200</name>
</gene>
<reference evidence="3 4" key="1">
    <citation type="submission" date="2016-12" db="EMBL/GenBank/DDBJ databases">
        <title>The genomes of Aspergillus section Nigri reveals drivers in fungal speciation.</title>
        <authorList>
            <consortium name="DOE Joint Genome Institute"/>
            <person name="Vesth T.C."/>
            <person name="Nybo J."/>
            <person name="Theobald S."/>
            <person name="Brandl J."/>
            <person name="Frisvad J.C."/>
            <person name="Nielsen K.F."/>
            <person name="Lyhne E.K."/>
            <person name="Kogle M.E."/>
            <person name="Kuo A."/>
            <person name="Riley R."/>
            <person name="Clum A."/>
            <person name="Nolan M."/>
            <person name="Lipzen A."/>
            <person name="Salamov A."/>
            <person name="Henrissat B."/>
            <person name="Wiebenga A."/>
            <person name="De Vries R.P."/>
            <person name="Grigoriev I.V."/>
            <person name="Mortensen U.H."/>
            <person name="Andersen M.R."/>
            <person name="Baker S.E."/>
        </authorList>
    </citation>
    <scope>NUCLEOTIDE SEQUENCE [LARGE SCALE GENOMIC DNA]</scope>
    <source>
        <strain evidence="3 4">CBS 117.55</strain>
    </source>
</reference>
<dbReference type="EMBL" id="MSFL01000015">
    <property type="protein sequence ID" value="PWY79692.1"/>
    <property type="molecule type" value="Genomic_DNA"/>
</dbReference>
<dbReference type="OrthoDB" id="1523883at2759"/>
<keyword evidence="1" id="KW-0479">Metal-binding</keyword>
<dbReference type="STRING" id="1448321.A0A317W348"/>
<protein>
    <submittedName>
        <fullName evidence="3">S-adenosyl-L-methionine-dependent methyltransferase</fullName>
    </submittedName>
</protein>
<dbReference type="PANTHER" id="PTHR31009">
    <property type="entry name" value="S-ADENOSYL-L-METHIONINE:CARBOXYL METHYLTRANSFERASE FAMILY PROTEIN"/>
    <property type="match status" value="1"/>
</dbReference>
<dbReference type="RefSeq" id="XP_025398715.1">
    <property type="nucleotide sequence ID" value="XM_025547163.1"/>
</dbReference>
<dbReference type="GO" id="GO:0032259">
    <property type="term" value="P:methylation"/>
    <property type="evidence" value="ECO:0007669"/>
    <property type="project" value="UniProtKB-KW"/>
</dbReference>
<dbReference type="VEuPathDB" id="FungiDB:BO70DRAFT_407200"/>
<dbReference type="Gene3D" id="3.40.50.150">
    <property type="entry name" value="Vaccinia Virus protein VP39"/>
    <property type="match status" value="1"/>
</dbReference>